<dbReference type="GO" id="GO:0016493">
    <property type="term" value="F:C-C chemokine receptor activity"/>
    <property type="evidence" value="ECO:0007669"/>
    <property type="project" value="InterPro"/>
</dbReference>
<evidence type="ECO:0000256" key="22">
    <source>
        <dbReference type="ARBA" id="ARBA00079499"/>
    </source>
</evidence>
<organism evidence="32 33">
    <name type="scientific">Ovis aries</name>
    <name type="common">Sheep</name>
    <dbReference type="NCBI Taxonomy" id="9940"/>
    <lineage>
        <taxon>Eukaryota</taxon>
        <taxon>Metazoa</taxon>
        <taxon>Chordata</taxon>
        <taxon>Craniata</taxon>
        <taxon>Vertebrata</taxon>
        <taxon>Euteleostomi</taxon>
        <taxon>Mammalia</taxon>
        <taxon>Eutheria</taxon>
        <taxon>Laurasiatheria</taxon>
        <taxon>Artiodactyla</taxon>
        <taxon>Ruminantia</taxon>
        <taxon>Pecora</taxon>
        <taxon>Bovidae</taxon>
        <taxon>Caprinae</taxon>
        <taxon>Ovis</taxon>
    </lineage>
</organism>
<comment type="similarity">
    <text evidence="24">Belongs to the intermediate filament family.</text>
</comment>
<evidence type="ECO:0000256" key="27">
    <source>
        <dbReference type="SAM" id="MobiDB-lite"/>
    </source>
</evidence>
<feature type="domain" description="IF rod" evidence="31">
    <location>
        <begin position="348"/>
        <end position="496"/>
    </location>
</feature>
<evidence type="ECO:0000313" key="33">
    <source>
        <dbReference type="Proteomes" id="UP000664991"/>
    </source>
</evidence>
<keyword evidence="16 28" id="KW-0472">Membrane</keyword>
<evidence type="ECO:0000256" key="18">
    <source>
        <dbReference type="ARBA" id="ARBA00023180"/>
    </source>
</evidence>
<evidence type="ECO:0000256" key="12">
    <source>
        <dbReference type="ARBA" id="ARBA00022989"/>
    </source>
</evidence>
<dbReference type="GO" id="GO:0006935">
    <property type="term" value="P:chemotaxis"/>
    <property type="evidence" value="ECO:0007669"/>
    <property type="project" value="InterPro"/>
</dbReference>
<evidence type="ECO:0000256" key="6">
    <source>
        <dbReference type="ARBA" id="ARBA00022692"/>
    </source>
</evidence>
<dbReference type="Gene3D" id="1.10.30.10">
    <property type="entry name" value="High mobility group box domain"/>
    <property type="match status" value="1"/>
</dbReference>
<keyword evidence="18" id="KW-0325">Glycoprotein</keyword>
<dbReference type="InterPro" id="IPR039008">
    <property type="entry name" value="IF_rod_dom"/>
</dbReference>
<dbReference type="InterPro" id="IPR017452">
    <property type="entry name" value="GPCR_Rhodpsn_7TM"/>
</dbReference>
<dbReference type="GO" id="GO:0005634">
    <property type="term" value="C:nucleus"/>
    <property type="evidence" value="ECO:0007669"/>
    <property type="project" value="UniProtKB-UniRule"/>
</dbReference>
<feature type="region of interest" description="Disordered" evidence="27">
    <location>
        <begin position="923"/>
        <end position="979"/>
    </location>
</feature>
<dbReference type="PANTHER" id="PTHR47082">
    <property type="entry name" value="KERATIN-LIKE PROTEIN KRT222"/>
    <property type="match status" value="1"/>
</dbReference>
<name>A0A836A8C0_SHEEP</name>
<feature type="coiled-coil region" evidence="26">
    <location>
        <begin position="851"/>
        <end position="885"/>
    </location>
</feature>
<keyword evidence="20 23" id="KW-0539">Nucleus</keyword>
<feature type="domain" description="HMG box" evidence="29">
    <location>
        <begin position="693"/>
        <end position="761"/>
    </location>
</feature>
<sequence length="1369" mass="155758">MQNLNDRLANYLDKVRALEEANADLENKIKQWYEKFGPGSRDGGAGRDYSKYYPVIDDLKNQIITATTENAGIILQIDNARLAADDFRLKYENELHLRQTVEADINGLRKVLDDLTMTRSDLEMQIESLTEELAYLKKNHEEEMKTMQGSSGGDVTVEMNAAPGTDLTKLLNDMRAQYEELAEQNRREAEEQFNKQSASLQAQISTDAGAASSAKNEITELKRTLQALEIELQSQLAMKSSLEGTLADTEANYVVQLSQIQMQISSLEEQVCQIRGETECQNAEYEQLLDIKTRLEMEIETYRRLLDGEGGLRGALSARDADRAGSAAETHPIDKVLLAKVEDGKRMELSQLLNEIRANYEKLLTRNQIETVLSTRIQLEEDLSKKMDKDEEALKAAQAELKEARRQWHHLQVEIESLHAVERGLENSLHASEQHYQMQLQDLEAVIEGLEKELQEVRRGIERQLQEHEMLLNTKMRLEQEIATYRRLLEKEEIRYYGSIQGGKKEQKPTTSRVGFVLPSAIINEISFSTKVPQKYEDEKVETVTKQAILNGNIVKESTEAHGTIQTEKVDEVIKEWEGSFFKDNPRLRKKSVSLRFDLHLAATDEGCSQTKQDNLPDIEVRLIMRRSCKRPSYAPPPTPAPATQMPSTPGFVGYNPYSHLAYNNYRLGGNPGTNSRVTASSGITIPKPPKPPDKPLMPYMRYSRKVWDQVKASNPDLKLWEIGKIIGGMWRDLTDEEKQEYLNEYEAEKIEYNESMKAYHNSPAYLAYINAKSRAEAALEEESRQRQSRMEKGEPYMSIQPAEDPDDYDDGFSMKHTATARFQRNHRLISEILSESVVPDVRSVVTTARMQVLKRQVQSLMVHQRKLEAELLQIEERHQEKKRKFLESTDSFNNELKRLCGLKVEVDMEKIAAEIAQAEEQARKRQEEREKEAAEQADRSQSSIVPEEEPAASKTEDKKEDESMPMETGYWPGGPTDLGTVPPHTSTVTFSLGKPMKNVLVVALLVIFQVCLCQDEVTDDYIGDNTTVDYTLYESVCFKKDVRNFKAWFLPIMYSIICFVGLLGNGLVMLTYIYFKRLKTMTDTYLLNLALADILFLLTLPFWAYSAAKSWVFGVHVCKLIFGIYKISFFSGMLLLLCISIDRYVAIVQAVSAHRHRARVLLISKLSCLGIWMLAMVLSTPELMYSGIQKSSSEQALRCSLITEHVEALITIQVAQMVVGFLIPLVAMSFCYLVIIRTLLQARNFERNKAIKVIIAVVVVFVAFQLPYNGVVLAQTVANFNITSGTSCELSKQLNIAYDVTYSLACVRCCVNPFLYAFIGVKFRSDLFKLFKDLGCLSQERLRQWSSCRHTRRSSMSVEAETTTTFSP</sequence>
<feature type="domain" description="G-protein coupled receptors family 1 profile" evidence="30">
    <location>
        <begin position="1065"/>
        <end position="1317"/>
    </location>
</feature>
<dbReference type="EMBL" id="JAEMGP010000011">
    <property type="protein sequence ID" value="KAG5203226.1"/>
    <property type="molecule type" value="Genomic_DNA"/>
</dbReference>
<evidence type="ECO:0000259" key="29">
    <source>
        <dbReference type="PROSITE" id="PS50118"/>
    </source>
</evidence>
<keyword evidence="7" id="KW-0416">Keratin</keyword>
<keyword evidence="9" id="KW-0832">Ubl conjugation</keyword>
<evidence type="ECO:0000256" key="11">
    <source>
        <dbReference type="ARBA" id="ARBA00022902"/>
    </source>
</evidence>
<evidence type="ECO:0000256" key="21">
    <source>
        <dbReference type="ARBA" id="ARBA00067740"/>
    </source>
</evidence>
<evidence type="ECO:0000256" key="20">
    <source>
        <dbReference type="ARBA" id="ARBA00023242"/>
    </source>
</evidence>
<dbReference type="GO" id="GO:0006325">
    <property type="term" value="P:chromatin organization"/>
    <property type="evidence" value="ECO:0007669"/>
    <property type="project" value="UniProtKB-KW"/>
</dbReference>
<dbReference type="PRINTS" id="PR00657">
    <property type="entry name" value="CCCHEMOKINER"/>
</dbReference>
<feature type="coiled-coil region" evidence="26">
    <location>
        <begin position="112"/>
        <end position="238"/>
    </location>
</feature>
<dbReference type="SUPFAM" id="SSF64593">
    <property type="entry name" value="Intermediate filament protein, coiled coil region"/>
    <property type="match status" value="3"/>
</dbReference>
<dbReference type="GO" id="GO:0003677">
    <property type="term" value="F:DNA binding"/>
    <property type="evidence" value="ECO:0007669"/>
    <property type="project" value="UniProtKB-UniRule"/>
</dbReference>
<evidence type="ECO:0000256" key="13">
    <source>
        <dbReference type="ARBA" id="ARBA00023040"/>
    </source>
</evidence>
<evidence type="ECO:0000256" key="15">
    <source>
        <dbReference type="ARBA" id="ARBA00023125"/>
    </source>
</evidence>
<dbReference type="CDD" id="cd15175">
    <property type="entry name" value="7tmA_CCR7"/>
    <property type="match status" value="1"/>
</dbReference>
<evidence type="ECO:0000256" key="16">
    <source>
        <dbReference type="ARBA" id="ARBA00023136"/>
    </source>
</evidence>
<evidence type="ECO:0000256" key="24">
    <source>
        <dbReference type="RuleBase" id="RU000685"/>
    </source>
</evidence>
<dbReference type="Gene3D" id="1.20.5.170">
    <property type="match status" value="2"/>
</dbReference>
<comment type="subcellular location">
    <subcellularLocation>
        <location evidence="1">Cell membrane</location>
        <topology evidence="1">Multi-pass membrane protein</topology>
    </subcellularLocation>
</comment>
<keyword evidence="13 25" id="KW-0297">G-protein coupled receptor</keyword>
<evidence type="ECO:0000256" key="8">
    <source>
        <dbReference type="ARBA" id="ARBA00022754"/>
    </source>
</evidence>
<evidence type="ECO:0000256" key="5">
    <source>
        <dbReference type="ARBA" id="ARBA00022553"/>
    </source>
</evidence>
<evidence type="ECO:0000259" key="30">
    <source>
        <dbReference type="PROSITE" id="PS50262"/>
    </source>
</evidence>
<keyword evidence="4" id="KW-1017">Isopeptide bond</keyword>
<evidence type="ECO:0000256" key="1">
    <source>
        <dbReference type="ARBA" id="ARBA00004651"/>
    </source>
</evidence>
<feature type="transmembrane region" description="Helical" evidence="28">
    <location>
        <begin position="1161"/>
        <end position="1179"/>
    </location>
</feature>
<feature type="transmembrane region" description="Helical" evidence="28">
    <location>
        <begin position="1215"/>
        <end position="1239"/>
    </location>
</feature>
<dbReference type="FunFam" id="1.20.1070.10:FF:000035">
    <property type="entry name" value="C-C chemokine receptor type 6"/>
    <property type="match status" value="1"/>
</dbReference>
<keyword evidence="2" id="KW-1003">Cell membrane</keyword>
<keyword evidence="6 25" id="KW-0812">Transmembrane</keyword>
<dbReference type="PROSITE" id="PS00237">
    <property type="entry name" value="G_PROTEIN_RECEP_F1_1"/>
    <property type="match status" value="1"/>
</dbReference>
<evidence type="ECO:0000256" key="7">
    <source>
        <dbReference type="ARBA" id="ARBA00022744"/>
    </source>
</evidence>
<feature type="domain" description="IF rod" evidence="31">
    <location>
        <begin position="1"/>
        <end position="313"/>
    </location>
</feature>
<feature type="coiled-coil region" evidence="26">
    <location>
        <begin position="732"/>
        <end position="763"/>
    </location>
</feature>
<dbReference type="SUPFAM" id="SSF81321">
    <property type="entry name" value="Family A G protein-coupled receptor-like"/>
    <property type="match status" value="1"/>
</dbReference>
<evidence type="ECO:0000256" key="25">
    <source>
        <dbReference type="RuleBase" id="RU000688"/>
    </source>
</evidence>
<dbReference type="SMART" id="SM01391">
    <property type="entry name" value="Filament"/>
    <property type="match status" value="2"/>
</dbReference>
<keyword evidence="5" id="KW-0597">Phosphoprotein</keyword>
<dbReference type="PROSITE" id="PS50118">
    <property type="entry name" value="HMG_BOX_2"/>
    <property type="match status" value="1"/>
</dbReference>
<dbReference type="PROSITE" id="PS51842">
    <property type="entry name" value="IF_ROD_2"/>
    <property type="match status" value="2"/>
</dbReference>
<evidence type="ECO:0000256" key="10">
    <source>
        <dbReference type="ARBA" id="ARBA00022853"/>
    </source>
</evidence>
<reference evidence="32 33" key="1">
    <citation type="submission" date="2020-12" db="EMBL/GenBank/DDBJ databases">
        <title>De novo assembly of Tibetan sheep genome.</title>
        <authorList>
            <person name="Li X."/>
        </authorList>
    </citation>
    <scope>NUCLEOTIDE SEQUENCE [LARGE SCALE GENOMIC DNA]</scope>
    <source>
        <tissue evidence="32">Heart</tissue>
    </source>
</reference>
<dbReference type="Gene3D" id="1.20.1070.10">
    <property type="entry name" value="Rhodopsin 7-helix transmembrane proteins"/>
    <property type="match status" value="1"/>
</dbReference>
<feature type="transmembrane region" description="Helical" evidence="28">
    <location>
        <begin position="1251"/>
        <end position="1269"/>
    </location>
</feature>
<dbReference type="InterPro" id="IPR018039">
    <property type="entry name" value="IF_conserved"/>
</dbReference>
<evidence type="ECO:0000256" key="3">
    <source>
        <dbReference type="ARBA" id="ARBA00022481"/>
    </source>
</evidence>
<dbReference type="PROSITE" id="PS00226">
    <property type="entry name" value="IF_ROD_1"/>
    <property type="match status" value="2"/>
</dbReference>
<evidence type="ECO:0000256" key="17">
    <source>
        <dbReference type="ARBA" id="ARBA00023170"/>
    </source>
</evidence>
<dbReference type="GO" id="GO:0005882">
    <property type="term" value="C:intermediate filament"/>
    <property type="evidence" value="ECO:0007669"/>
    <property type="project" value="UniProtKB-KW"/>
</dbReference>
<dbReference type="PROSITE" id="PS50262">
    <property type="entry name" value="G_PROTEIN_RECEP_F1_2"/>
    <property type="match status" value="1"/>
</dbReference>
<feature type="compositionally biased region" description="Basic and acidic residues" evidence="27">
    <location>
        <begin position="780"/>
        <end position="795"/>
    </location>
</feature>
<feature type="compositionally biased region" description="Basic and acidic residues" evidence="27">
    <location>
        <begin position="923"/>
        <end position="939"/>
    </location>
</feature>
<evidence type="ECO:0000256" key="28">
    <source>
        <dbReference type="SAM" id="Phobius"/>
    </source>
</evidence>
<keyword evidence="8 24" id="KW-0403">Intermediate filament</keyword>
<evidence type="ECO:0000256" key="23">
    <source>
        <dbReference type="PROSITE-ProRule" id="PRU00267"/>
    </source>
</evidence>
<dbReference type="InterPro" id="IPR001718">
    <property type="entry name" value="Chemokine_CCR7"/>
</dbReference>
<dbReference type="InterPro" id="IPR000355">
    <property type="entry name" value="Chemokine_rcpt"/>
</dbReference>
<feature type="transmembrane region" description="Helical" evidence="28">
    <location>
        <begin position="1112"/>
        <end position="1140"/>
    </location>
</feature>
<dbReference type="SMART" id="SM00398">
    <property type="entry name" value="HMG"/>
    <property type="match status" value="1"/>
</dbReference>
<feature type="DNA-binding region" description="HMG box" evidence="23">
    <location>
        <begin position="693"/>
        <end position="761"/>
    </location>
</feature>
<feature type="transmembrane region" description="Helical" evidence="28">
    <location>
        <begin position="1086"/>
        <end position="1106"/>
    </location>
</feature>
<dbReference type="InterPro" id="IPR036910">
    <property type="entry name" value="HMG_box_dom_sf"/>
</dbReference>
<protein>
    <recommendedName>
        <fullName evidence="21">SWI/SNF-related matrix-associated actin-dependent regulator of chromatin subfamily E member 1</fullName>
    </recommendedName>
    <alternativeName>
        <fullName evidence="22">BRG1-associated factor 57</fullName>
    </alternativeName>
</protein>
<dbReference type="SUPFAM" id="SSF47095">
    <property type="entry name" value="HMG-box"/>
    <property type="match status" value="1"/>
</dbReference>
<dbReference type="GO" id="GO:0007399">
    <property type="term" value="P:nervous system development"/>
    <property type="evidence" value="ECO:0007669"/>
    <property type="project" value="UniProtKB-KW"/>
</dbReference>
<dbReference type="PRINTS" id="PR00641">
    <property type="entry name" value="CHEMOKINER7"/>
</dbReference>
<accession>A0A836A8C0</accession>
<feature type="region of interest" description="Disordered" evidence="27">
    <location>
        <begin position="780"/>
        <end position="802"/>
    </location>
</feature>
<dbReference type="CDD" id="cd21983">
    <property type="entry name" value="HMG-box_SMARCE1"/>
    <property type="match status" value="1"/>
</dbReference>
<dbReference type="GO" id="GO:0006954">
    <property type="term" value="P:inflammatory response"/>
    <property type="evidence" value="ECO:0007669"/>
    <property type="project" value="InterPro"/>
</dbReference>
<evidence type="ECO:0000256" key="19">
    <source>
        <dbReference type="ARBA" id="ARBA00023224"/>
    </source>
</evidence>
<keyword evidence="10" id="KW-0156">Chromatin regulator</keyword>
<dbReference type="Gene3D" id="1.20.5.500">
    <property type="entry name" value="Single helix bin"/>
    <property type="match status" value="2"/>
</dbReference>
<dbReference type="Pfam" id="PF00038">
    <property type="entry name" value="Filament"/>
    <property type="match status" value="2"/>
</dbReference>
<dbReference type="PRINTS" id="PR00237">
    <property type="entry name" value="GPCRRHODOPSN"/>
</dbReference>
<dbReference type="FunFam" id="1.10.30.10:FF:000011">
    <property type="entry name" value="Putative SWI/SNF-related matrix-associated actin-dependent regulator of chromatin subfamily E member 1"/>
    <property type="match status" value="1"/>
</dbReference>
<feature type="coiled-coil region" evidence="26">
    <location>
        <begin position="346"/>
        <end position="495"/>
    </location>
</feature>
<keyword evidence="17 25" id="KW-0675">Receptor</keyword>
<dbReference type="InterPro" id="IPR000276">
    <property type="entry name" value="GPCR_Rhodpsn"/>
</dbReference>
<feature type="transmembrane region" description="Helical" evidence="28">
    <location>
        <begin position="1049"/>
        <end position="1074"/>
    </location>
</feature>
<evidence type="ECO:0000256" key="26">
    <source>
        <dbReference type="SAM" id="Coils"/>
    </source>
</evidence>
<keyword evidence="11" id="KW-0524">Neurogenesis</keyword>
<dbReference type="Pfam" id="PF00505">
    <property type="entry name" value="HMG_box"/>
    <property type="match status" value="1"/>
</dbReference>
<dbReference type="InterPro" id="IPR009071">
    <property type="entry name" value="HMG_box_dom"/>
</dbReference>
<proteinExistence type="inferred from homology"/>
<keyword evidence="14 26" id="KW-0175">Coiled coil</keyword>
<keyword evidence="3" id="KW-0488">Methylation</keyword>
<dbReference type="InterPro" id="IPR052857">
    <property type="entry name" value="IF_Keratin-like"/>
</dbReference>
<evidence type="ECO:0000256" key="14">
    <source>
        <dbReference type="ARBA" id="ARBA00023054"/>
    </source>
</evidence>
<dbReference type="GO" id="GO:0006955">
    <property type="term" value="P:immune response"/>
    <property type="evidence" value="ECO:0007669"/>
    <property type="project" value="InterPro"/>
</dbReference>
<dbReference type="FunFam" id="1.20.5.500:FF:000001">
    <property type="entry name" value="Type II keratin 23"/>
    <property type="match status" value="1"/>
</dbReference>
<keyword evidence="12 28" id="KW-1133">Transmembrane helix</keyword>
<dbReference type="Proteomes" id="UP000664991">
    <property type="component" value="Unassembled WGS sequence"/>
</dbReference>
<dbReference type="GO" id="GO:0005886">
    <property type="term" value="C:plasma membrane"/>
    <property type="evidence" value="ECO:0007669"/>
    <property type="project" value="UniProtKB-SubCell"/>
</dbReference>
<evidence type="ECO:0000259" key="31">
    <source>
        <dbReference type="PROSITE" id="PS51842"/>
    </source>
</evidence>
<dbReference type="FunFam" id="1.20.5.1160:FF:000002">
    <property type="entry name" value="Type I keratin 10"/>
    <property type="match status" value="1"/>
</dbReference>
<evidence type="ECO:0000256" key="2">
    <source>
        <dbReference type="ARBA" id="ARBA00022475"/>
    </source>
</evidence>
<comment type="caution">
    <text evidence="32">The sequence shown here is derived from an EMBL/GenBank/DDBJ whole genome shotgun (WGS) entry which is preliminary data.</text>
</comment>
<dbReference type="Gene3D" id="1.20.5.1160">
    <property type="entry name" value="Vasodilator-stimulated phosphoprotein"/>
    <property type="match status" value="1"/>
</dbReference>
<feature type="coiled-coil region" evidence="26">
    <location>
        <begin position="1"/>
        <end position="35"/>
    </location>
</feature>
<keyword evidence="15 23" id="KW-0238">DNA-binding</keyword>
<evidence type="ECO:0000256" key="4">
    <source>
        <dbReference type="ARBA" id="ARBA00022499"/>
    </source>
</evidence>
<keyword evidence="19 25" id="KW-0807">Transducer</keyword>
<evidence type="ECO:0000256" key="9">
    <source>
        <dbReference type="ARBA" id="ARBA00022843"/>
    </source>
</evidence>
<gene>
    <name evidence="32" type="ORF">JEQ12_002809</name>
</gene>
<dbReference type="Pfam" id="PF00001">
    <property type="entry name" value="7tm_1"/>
    <property type="match status" value="1"/>
</dbReference>
<dbReference type="PANTHER" id="PTHR47082:SF1">
    <property type="entry name" value="KERATIN-LIKE PROTEIN KRT222"/>
    <property type="match status" value="1"/>
</dbReference>
<evidence type="ECO:0000313" key="32">
    <source>
        <dbReference type="EMBL" id="KAG5203226.1"/>
    </source>
</evidence>
<dbReference type="FunFam" id="1.20.5.170:FF:000002">
    <property type="entry name" value="Type I keratin KA11"/>
    <property type="match status" value="1"/>
</dbReference>
<comment type="similarity">
    <text evidence="25">Belongs to the G-protein coupled receptor 1 family.</text>
</comment>